<sequence length="198" mass="22393">MQVTMLLISAFGFLSIASHAQQSWEIDKNKDGIIVYTKEEEGSAFKSFKAVVTIHAAAGEIVEILKNADDYTKWYGYTNTSALLKEEGDTQYNYVETIFPWPYSNRDMVYRMSVNASVNGVIKILLKGMPDYLPEKQGIVRMKKAEGYILLQPIGEKTEVTYVFHSEPGDNIPPWLANNSIAELPFRTLSGLRKLLKE</sequence>
<dbReference type="InterPro" id="IPR028347">
    <property type="entry name" value="START_dom_prot"/>
</dbReference>
<evidence type="ECO:0000313" key="3">
    <source>
        <dbReference type="EMBL" id="WOK07781.1"/>
    </source>
</evidence>
<dbReference type="InterPro" id="IPR051213">
    <property type="entry name" value="START_lipid_transfer"/>
</dbReference>
<organism evidence="3 4">
    <name type="scientific">Imperialibacter roseus</name>
    <dbReference type="NCBI Taxonomy" id="1324217"/>
    <lineage>
        <taxon>Bacteria</taxon>
        <taxon>Pseudomonadati</taxon>
        <taxon>Bacteroidota</taxon>
        <taxon>Cytophagia</taxon>
        <taxon>Cytophagales</taxon>
        <taxon>Flammeovirgaceae</taxon>
        <taxon>Imperialibacter</taxon>
    </lineage>
</organism>
<feature type="chain" id="PRO_5047038633" evidence="1">
    <location>
        <begin position="21"/>
        <end position="198"/>
    </location>
</feature>
<proteinExistence type="predicted"/>
<dbReference type="SUPFAM" id="SSF55961">
    <property type="entry name" value="Bet v1-like"/>
    <property type="match status" value="1"/>
</dbReference>
<dbReference type="EMBL" id="CP136051">
    <property type="protein sequence ID" value="WOK07781.1"/>
    <property type="molecule type" value="Genomic_DNA"/>
</dbReference>
<evidence type="ECO:0000259" key="2">
    <source>
        <dbReference type="PROSITE" id="PS50848"/>
    </source>
</evidence>
<dbReference type="PANTHER" id="PTHR19308">
    <property type="entry name" value="PHOSPHATIDYLCHOLINE TRANSFER PROTEIN"/>
    <property type="match status" value="1"/>
</dbReference>
<name>A0ABZ0IT48_9BACT</name>
<dbReference type="PROSITE" id="PS50848">
    <property type="entry name" value="START"/>
    <property type="match status" value="1"/>
</dbReference>
<gene>
    <name evidence="3" type="ORF">RT717_03970</name>
</gene>
<dbReference type="PIRSF" id="PIRSF039033">
    <property type="entry name" value="START_dom"/>
    <property type="match status" value="1"/>
</dbReference>
<accession>A0ABZ0IT48</accession>
<keyword evidence="4" id="KW-1185">Reference proteome</keyword>
<keyword evidence="1" id="KW-0732">Signal</keyword>
<dbReference type="Pfam" id="PF01852">
    <property type="entry name" value="START"/>
    <property type="match status" value="1"/>
</dbReference>
<dbReference type="Gene3D" id="3.30.530.20">
    <property type="match status" value="1"/>
</dbReference>
<dbReference type="Proteomes" id="UP001302349">
    <property type="component" value="Chromosome"/>
</dbReference>
<dbReference type="InterPro" id="IPR002913">
    <property type="entry name" value="START_lipid-bd_dom"/>
</dbReference>
<feature type="signal peptide" evidence="1">
    <location>
        <begin position="1"/>
        <end position="20"/>
    </location>
</feature>
<protein>
    <submittedName>
        <fullName evidence="3">START domain-containing protein</fullName>
    </submittedName>
</protein>
<reference evidence="3 4" key="1">
    <citation type="journal article" date="2023" name="Microbiol. Resour. Announc.">
        <title>Complete Genome Sequence of Imperialibacter roseus strain P4T.</title>
        <authorList>
            <person name="Tizabi D.R."/>
            <person name="Bachvaroff T."/>
            <person name="Hill R.T."/>
        </authorList>
    </citation>
    <scope>NUCLEOTIDE SEQUENCE [LARGE SCALE GENOMIC DNA]</scope>
    <source>
        <strain evidence="3 4">P4T</strain>
    </source>
</reference>
<feature type="domain" description="START" evidence="2">
    <location>
        <begin position="13"/>
        <end position="198"/>
    </location>
</feature>
<dbReference type="InterPro" id="IPR023393">
    <property type="entry name" value="START-like_dom_sf"/>
</dbReference>
<evidence type="ECO:0000313" key="4">
    <source>
        <dbReference type="Proteomes" id="UP001302349"/>
    </source>
</evidence>
<dbReference type="PANTHER" id="PTHR19308:SF14">
    <property type="entry name" value="START DOMAIN-CONTAINING PROTEIN"/>
    <property type="match status" value="1"/>
</dbReference>
<evidence type="ECO:0000256" key="1">
    <source>
        <dbReference type="SAM" id="SignalP"/>
    </source>
</evidence>
<dbReference type="RefSeq" id="WP_317490433.1">
    <property type="nucleotide sequence ID" value="NZ_CP136051.1"/>
</dbReference>